<dbReference type="EMBL" id="BLLF01001738">
    <property type="protein sequence ID" value="GFH20982.1"/>
    <property type="molecule type" value="Genomic_DNA"/>
</dbReference>
<dbReference type="PANTHER" id="PTHR32338:SF10">
    <property type="entry name" value="N-ACETYL-GAMMA-GLUTAMYL-PHOSPHATE REDUCTASE, CHLOROPLASTIC-RELATED"/>
    <property type="match status" value="1"/>
</dbReference>
<evidence type="ECO:0000259" key="12">
    <source>
        <dbReference type="SMART" id="SM00859"/>
    </source>
</evidence>
<dbReference type="PANTHER" id="PTHR32338">
    <property type="entry name" value="N-ACETYL-GAMMA-GLUTAMYL-PHOSPHATE REDUCTASE, CHLOROPLASTIC-RELATED-RELATED"/>
    <property type="match status" value="1"/>
</dbReference>
<sequence>MQQRCAKASQAGRGSLACRAQAVAAPVFATTPTPSKTETVRVAVLGASGYTGAEVMRLTALHPGIRITALTGEKQAGKPFSDVFPHLATAAHVPKLVKINDVDYSQVDAIFCCLPHATTQVPITALWADWCSLSVYRGSGQPARQLCHISSSCMLHLRKLPHEVISKLPEHLKVVDLSADFRLKDPASYAQWYGHEHAAVELQKTAVYGLTELYREQIKGARLLANPGCYPTCVQLPLYPLIKAKLVLTDDIIIDAKSGVSGAGRAAKESNLYCEIAEGINSYSVGKHRHMPEIEQGLSEAAGTAVNVSFTPHLINMSRGMQTTSYVKMAPGVSVDDLRAHLAKVYENEFFVKVLSKDVVPHTRHVRGTNFCMMNVFEDRLQGRAVVISVIDNLVKGASGQALQNLNLMLGYPETTALQQLAMFP</sequence>
<dbReference type="EC" id="1.2.1.38" evidence="2"/>
<comment type="pathway">
    <text evidence="1">Amino-acid biosynthesis; L-arginine biosynthesis; N(2)-acetyl-L-ornithine from L-glutamate: step 3/4.</text>
</comment>
<dbReference type="GO" id="GO:0003942">
    <property type="term" value="F:N-acetyl-gamma-glutamyl-phosphate reductase activity"/>
    <property type="evidence" value="ECO:0007669"/>
    <property type="project" value="UniProtKB-EC"/>
</dbReference>
<keyword evidence="6" id="KW-0560">Oxidoreductase</keyword>
<dbReference type="Pfam" id="PF22698">
    <property type="entry name" value="Semialdhyde_dhC_1"/>
    <property type="match status" value="1"/>
</dbReference>
<dbReference type="HAMAP" id="MF_00150">
    <property type="entry name" value="ArgC_type1"/>
    <property type="match status" value="1"/>
</dbReference>
<dbReference type="InterPro" id="IPR000534">
    <property type="entry name" value="Semialdehyde_DH_NAD-bd"/>
</dbReference>
<dbReference type="GO" id="GO:0070401">
    <property type="term" value="F:NADP+ binding"/>
    <property type="evidence" value="ECO:0007669"/>
    <property type="project" value="InterPro"/>
</dbReference>
<dbReference type="GO" id="GO:0051287">
    <property type="term" value="F:NAD binding"/>
    <property type="evidence" value="ECO:0007669"/>
    <property type="project" value="InterPro"/>
</dbReference>
<evidence type="ECO:0000256" key="2">
    <source>
        <dbReference type="ARBA" id="ARBA00013072"/>
    </source>
</evidence>
<evidence type="ECO:0000256" key="10">
    <source>
        <dbReference type="ARBA" id="ARBA00076903"/>
    </source>
</evidence>
<dbReference type="GO" id="GO:0006526">
    <property type="term" value="P:L-arginine biosynthetic process"/>
    <property type="evidence" value="ECO:0007669"/>
    <property type="project" value="UniProtKB-UniPathway"/>
</dbReference>
<dbReference type="PROSITE" id="PS01224">
    <property type="entry name" value="ARGC"/>
    <property type="match status" value="1"/>
</dbReference>
<evidence type="ECO:0000256" key="3">
    <source>
        <dbReference type="ARBA" id="ARBA00022571"/>
    </source>
</evidence>
<organism evidence="13 14">
    <name type="scientific">Haematococcus lacustris</name>
    <name type="common">Green alga</name>
    <name type="synonym">Haematococcus pluvialis</name>
    <dbReference type="NCBI Taxonomy" id="44745"/>
    <lineage>
        <taxon>Eukaryota</taxon>
        <taxon>Viridiplantae</taxon>
        <taxon>Chlorophyta</taxon>
        <taxon>core chlorophytes</taxon>
        <taxon>Chlorophyceae</taxon>
        <taxon>CS clade</taxon>
        <taxon>Chlamydomonadales</taxon>
        <taxon>Haematococcaceae</taxon>
        <taxon>Haematococcus</taxon>
    </lineage>
</organism>
<dbReference type="UniPathway" id="UPA00068">
    <property type="reaction ID" value="UER00108"/>
</dbReference>
<dbReference type="InterPro" id="IPR023013">
    <property type="entry name" value="AGPR_AS"/>
</dbReference>
<evidence type="ECO:0000256" key="4">
    <source>
        <dbReference type="ARBA" id="ARBA00022605"/>
    </source>
</evidence>
<dbReference type="Proteomes" id="UP000485058">
    <property type="component" value="Unassembled WGS sequence"/>
</dbReference>
<dbReference type="FunFam" id="3.30.360.10:FF:000014">
    <property type="entry name" value="N-acetyl-gamma-glutamyl-phosphate reductase"/>
    <property type="match status" value="1"/>
</dbReference>
<dbReference type="AlphaFoldDB" id="A0A699ZY96"/>
<dbReference type="Pfam" id="PF01118">
    <property type="entry name" value="Semialdhyde_dh"/>
    <property type="match status" value="1"/>
</dbReference>
<keyword evidence="14" id="KW-1185">Reference proteome</keyword>
<evidence type="ECO:0000313" key="13">
    <source>
        <dbReference type="EMBL" id="GFH20982.1"/>
    </source>
</evidence>
<evidence type="ECO:0000256" key="8">
    <source>
        <dbReference type="ARBA" id="ARBA00060921"/>
    </source>
</evidence>
<keyword evidence="3" id="KW-0055">Arginine biosynthesis</keyword>
<name>A0A699ZY96_HAELA</name>
<comment type="similarity">
    <text evidence="8">Belongs to the NAGSA dehydrogenase family. Type 1 subfamily.</text>
</comment>
<feature type="active site" evidence="11">
    <location>
        <position position="229"/>
    </location>
</feature>
<dbReference type="SUPFAM" id="SSF55347">
    <property type="entry name" value="Glyceraldehyde-3-phosphate dehydrogenase-like, C-terminal domain"/>
    <property type="match status" value="1"/>
</dbReference>
<dbReference type="Gene3D" id="3.30.360.10">
    <property type="entry name" value="Dihydrodipicolinate Reductase, domain 2"/>
    <property type="match status" value="1"/>
</dbReference>
<dbReference type="Gene3D" id="3.40.50.720">
    <property type="entry name" value="NAD(P)-binding Rossmann-like Domain"/>
    <property type="match status" value="1"/>
</dbReference>
<protein>
    <recommendedName>
        <fullName evidence="9">Probable N-acetyl-gamma-glutamyl-phosphate reductase, chloroplastic</fullName>
        <ecNumber evidence="2">1.2.1.38</ecNumber>
    </recommendedName>
    <alternativeName>
        <fullName evidence="10">N-acetyl-glutamate semialdehyde dehydrogenase</fullName>
    </alternativeName>
</protein>
<evidence type="ECO:0000256" key="5">
    <source>
        <dbReference type="ARBA" id="ARBA00022857"/>
    </source>
</evidence>
<dbReference type="CDD" id="cd17895">
    <property type="entry name" value="AGPR_1_N"/>
    <property type="match status" value="1"/>
</dbReference>
<comment type="caution">
    <text evidence="13">The sequence shown here is derived from an EMBL/GenBank/DDBJ whole genome shotgun (WGS) entry which is preliminary data.</text>
</comment>
<dbReference type="InterPro" id="IPR036291">
    <property type="entry name" value="NAD(P)-bd_dom_sf"/>
</dbReference>
<evidence type="ECO:0000256" key="1">
    <source>
        <dbReference type="ARBA" id="ARBA00004862"/>
    </source>
</evidence>
<keyword evidence="4" id="KW-0028">Amino-acid biosynthesis</keyword>
<dbReference type="InterPro" id="IPR000706">
    <property type="entry name" value="AGPR_type-1"/>
</dbReference>
<evidence type="ECO:0000256" key="7">
    <source>
        <dbReference type="ARBA" id="ARBA00050557"/>
    </source>
</evidence>
<dbReference type="NCBIfam" id="TIGR01850">
    <property type="entry name" value="argC"/>
    <property type="match status" value="1"/>
</dbReference>
<comment type="catalytic activity">
    <reaction evidence="7">
        <text>N-acetyl-L-glutamate 5-semialdehyde + phosphate + NADP(+) = N-acetyl-L-glutamyl 5-phosphate + NADPH + H(+)</text>
        <dbReference type="Rhea" id="RHEA:21588"/>
        <dbReference type="ChEBI" id="CHEBI:15378"/>
        <dbReference type="ChEBI" id="CHEBI:29123"/>
        <dbReference type="ChEBI" id="CHEBI:43474"/>
        <dbReference type="ChEBI" id="CHEBI:57783"/>
        <dbReference type="ChEBI" id="CHEBI:57936"/>
        <dbReference type="ChEBI" id="CHEBI:58349"/>
        <dbReference type="EC" id="1.2.1.38"/>
    </reaction>
</comment>
<dbReference type="InterPro" id="IPR050085">
    <property type="entry name" value="AGPR"/>
</dbReference>
<gene>
    <name evidence="13" type="ORF">HaLaN_18194</name>
</gene>
<dbReference type="SUPFAM" id="SSF51735">
    <property type="entry name" value="NAD(P)-binding Rossmann-fold domains"/>
    <property type="match status" value="2"/>
</dbReference>
<accession>A0A699ZY96</accession>
<proteinExistence type="inferred from homology"/>
<feature type="domain" description="Semialdehyde dehydrogenase NAD-binding" evidence="12">
    <location>
        <begin position="41"/>
        <end position="221"/>
    </location>
</feature>
<dbReference type="InterPro" id="IPR058924">
    <property type="entry name" value="AGPR_dimerisation_dom"/>
</dbReference>
<evidence type="ECO:0000256" key="6">
    <source>
        <dbReference type="ARBA" id="ARBA00023002"/>
    </source>
</evidence>
<evidence type="ECO:0000256" key="9">
    <source>
        <dbReference type="ARBA" id="ARBA00067665"/>
    </source>
</evidence>
<dbReference type="CDD" id="cd23934">
    <property type="entry name" value="AGPR_1_C"/>
    <property type="match status" value="1"/>
</dbReference>
<evidence type="ECO:0000313" key="14">
    <source>
        <dbReference type="Proteomes" id="UP000485058"/>
    </source>
</evidence>
<reference evidence="13 14" key="1">
    <citation type="submission" date="2020-02" db="EMBL/GenBank/DDBJ databases">
        <title>Draft genome sequence of Haematococcus lacustris strain NIES-144.</title>
        <authorList>
            <person name="Morimoto D."/>
            <person name="Nakagawa S."/>
            <person name="Yoshida T."/>
            <person name="Sawayama S."/>
        </authorList>
    </citation>
    <scope>NUCLEOTIDE SEQUENCE [LARGE SCALE GENOMIC DNA]</scope>
    <source>
        <strain evidence="13 14">NIES-144</strain>
    </source>
</reference>
<keyword evidence="5" id="KW-0521">NADP</keyword>
<evidence type="ECO:0000256" key="11">
    <source>
        <dbReference type="PROSITE-ProRule" id="PRU10010"/>
    </source>
</evidence>
<dbReference type="SMART" id="SM00859">
    <property type="entry name" value="Semialdhyde_dh"/>
    <property type="match status" value="1"/>
</dbReference>